<feature type="transmembrane region" description="Helical" evidence="1">
    <location>
        <begin position="105"/>
        <end position="126"/>
    </location>
</feature>
<feature type="transmembrane region" description="Helical" evidence="1">
    <location>
        <begin position="51"/>
        <end position="72"/>
    </location>
</feature>
<protein>
    <submittedName>
        <fullName evidence="2">DUF4267 domain-containing protein</fullName>
    </submittedName>
</protein>
<organism evidence="2 3">
    <name type="scientific">Streptomyces goshikiensis</name>
    <dbReference type="NCBI Taxonomy" id="1942"/>
    <lineage>
        <taxon>Bacteria</taxon>
        <taxon>Bacillati</taxon>
        <taxon>Actinomycetota</taxon>
        <taxon>Actinomycetes</taxon>
        <taxon>Kitasatosporales</taxon>
        <taxon>Streptomycetaceae</taxon>
        <taxon>Streptomyces</taxon>
    </lineage>
</organism>
<dbReference type="RefSeq" id="WP_328775760.1">
    <property type="nucleotide sequence ID" value="NZ_CP108057.1"/>
</dbReference>
<name>A0ABZ1RHU0_9ACTN</name>
<feature type="transmembrane region" description="Helical" evidence="1">
    <location>
        <begin position="79"/>
        <end position="99"/>
    </location>
</feature>
<reference evidence="2" key="1">
    <citation type="submission" date="2022-10" db="EMBL/GenBank/DDBJ databases">
        <title>The complete genomes of actinobacterial strains from the NBC collection.</title>
        <authorList>
            <person name="Joergensen T.S."/>
            <person name="Alvarez Arevalo M."/>
            <person name="Sterndorff E.B."/>
            <person name="Faurdal D."/>
            <person name="Vuksanovic O."/>
            <person name="Mourched A.-S."/>
            <person name="Charusanti P."/>
            <person name="Shaw S."/>
            <person name="Blin K."/>
            <person name="Weber T."/>
        </authorList>
    </citation>
    <scope>NUCLEOTIDE SEQUENCE</scope>
    <source>
        <strain evidence="2">NBC_00283</strain>
    </source>
</reference>
<dbReference type="Pfam" id="PF14087">
    <property type="entry name" value="DUF4267"/>
    <property type="match status" value="1"/>
</dbReference>
<dbReference type="EMBL" id="CP108057">
    <property type="protein sequence ID" value="WUO46158.1"/>
    <property type="molecule type" value="Genomic_DNA"/>
</dbReference>
<evidence type="ECO:0000313" key="3">
    <source>
        <dbReference type="Proteomes" id="UP001432075"/>
    </source>
</evidence>
<accession>A0ABZ1RHU0</accession>
<evidence type="ECO:0000313" key="2">
    <source>
        <dbReference type="EMBL" id="WUO46158.1"/>
    </source>
</evidence>
<feature type="transmembrane region" description="Helical" evidence="1">
    <location>
        <begin position="12"/>
        <end position="31"/>
    </location>
</feature>
<keyword evidence="3" id="KW-1185">Reference proteome</keyword>
<proteinExistence type="predicted"/>
<gene>
    <name evidence="2" type="ORF">OHU17_10055</name>
</gene>
<keyword evidence="1" id="KW-0812">Transmembrane</keyword>
<keyword evidence="1" id="KW-1133">Transmembrane helix</keyword>
<keyword evidence="1" id="KW-0472">Membrane</keyword>
<dbReference type="Proteomes" id="UP001432075">
    <property type="component" value="Chromosome"/>
</dbReference>
<dbReference type="InterPro" id="IPR025363">
    <property type="entry name" value="DUF4267"/>
</dbReference>
<evidence type="ECO:0000256" key="1">
    <source>
        <dbReference type="SAM" id="Phobius"/>
    </source>
</evidence>
<sequence>MTSTTVKHLATALAALGAAFILYIGLSYLIAPQASASQFGVPTWPRQDGTAFLAVKGVRDAASGLVILALLLTGQRRALGWALAALTFVPLGDMVIVLGSGGPAATAYGVHGATAAVVAFTALLLLRERTPAATPTGPGITSSAV</sequence>